<dbReference type="InterPro" id="IPR005150">
    <property type="entry name" value="Cellulose_synth"/>
</dbReference>
<keyword evidence="7" id="KW-0961">Cell wall biogenesis/degradation</keyword>
<evidence type="ECO:0000256" key="7">
    <source>
        <dbReference type="ARBA" id="ARBA00023316"/>
    </source>
</evidence>
<comment type="caution">
    <text evidence="11">The sequence shown here is derived from an EMBL/GenBank/DDBJ whole genome shotgun (WGS) entry which is preliminary data.</text>
</comment>
<reference evidence="11" key="1">
    <citation type="submission" date="2022-04" db="EMBL/GenBank/DDBJ databases">
        <title>Carnegiea gigantea Genome sequencing and assembly v2.</title>
        <authorList>
            <person name="Copetti D."/>
            <person name="Sanderson M.J."/>
            <person name="Burquez A."/>
            <person name="Wojciechowski M.F."/>
        </authorList>
    </citation>
    <scope>NUCLEOTIDE SEQUENCE</scope>
    <source>
        <strain evidence="11">SGP5-SGP5p</strain>
        <tissue evidence="11">Aerial part</tissue>
    </source>
</reference>
<protein>
    <submittedName>
        <fullName evidence="11">Uncharacterized protein</fullName>
    </submittedName>
</protein>
<dbReference type="Pfam" id="PF03552">
    <property type="entry name" value="Cellulose_synt"/>
    <property type="match status" value="2"/>
</dbReference>
<comment type="subcellular location">
    <subcellularLocation>
        <location evidence="1">Endomembrane system</location>
        <topology evidence="1">Multi-pass membrane protein</topology>
    </subcellularLocation>
</comment>
<feature type="binding site" evidence="8">
    <location>
        <position position="101"/>
    </location>
    <ligand>
        <name>UDP-alpha-D-glucose</name>
        <dbReference type="ChEBI" id="CHEBI:58885"/>
    </ligand>
</feature>
<dbReference type="AlphaFoldDB" id="A0A9Q1K9L3"/>
<dbReference type="GO" id="GO:0030244">
    <property type="term" value="P:cellulose biosynthetic process"/>
    <property type="evidence" value="ECO:0007669"/>
    <property type="project" value="InterPro"/>
</dbReference>
<feature type="transmembrane region" description="Helical" evidence="10">
    <location>
        <begin position="44"/>
        <end position="63"/>
    </location>
</feature>
<dbReference type="InterPro" id="IPR029044">
    <property type="entry name" value="Nucleotide-diphossugar_trans"/>
</dbReference>
<dbReference type="Gene3D" id="3.90.550.10">
    <property type="entry name" value="Spore Coat Polysaccharide Biosynthesis Protein SpsA, Chain A"/>
    <property type="match status" value="2"/>
</dbReference>
<feature type="binding site" evidence="9">
    <location>
        <position position="256"/>
    </location>
    <ligand>
        <name>Mn(2+)</name>
        <dbReference type="ChEBI" id="CHEBI:29035"/>
    </ligand>
</feature>
<feature type="binding site" evidence="8">
    <location>
        <position position="100"/>
    </location>
    <ligand>
        <name>UDP-alpha-D-glucose</name>
        <dbReference type="ChEBI" id="CHEBI:58885"/>
    </ligand>
</feature>
<proteinExistence type="predicted"/>
<name>A0A9Q1K9L3_9CARY</name>
<dbReference type="GO" id="GO:0016760">
    <property type="term" value="F:cellulose synthase (UDP-forming) activity"/>
    <property type="evidence" value="ECO:0007669"/>
    <property type="project" value="InterPro"/>
</dbReference>
<evidence type="ECO:0000313" key="11">
    <source>
        <dbReference type="EMBL" id="KAJ8438895.1"/>
    </source>
</evidence>
<organism evidence="11 12">
    <name type="scientific">Carnegiea gigantea</name>
    <dbReference type="NCBI Taxonomy" id="171969"/>
    <lineage>
        <taxon>Eukaryota</taxon>
        <taxon>Viridiplantae</taxon>
        <taxon>Streptophyta</taxon>
        <taxon>Embryophyta</taxon>
        <taxon>Tracheophyta</taxon>
        <taxon>Spermatophyta</taxon>
        <taxon>Magnoliopsida</taxon>
        <taxon>eudicotyledons</taxon>
        <taxon>Gunneridae</taxon>
        <taxon>Pentapetalae</taxon>
        <taxon>Caryophyllales</taxon>
        <taxon>Cactineae</taxon>
        <taxon>Cactaceae</taxon>
        <taxon>Cactoideae</taxon>
        <taxon>Echinocereeae</taxon>
        <taxon>Carnegiea</taxon>
    </lineage>
</organism>
<keyword evidence="5 10" id="KW-1133">Transmembrane helix</keyword>
<evidence type="ECO:0000256" key="3">
    <source>
        <dbReference type="ARBA" id="ARBA00022679"/>
    </source>
</evidence>
<feature type="transmembrane region" description="Helical" evidence="10">
    <location>
        <begin position="497"/>
        <end position="520"/>
    </location>
</feature>
<dbReference type="GO" id="GO:0012505">
    <property type="term" value="C:endomembrane system"/>
    <property type="evidence" value="ECO:0007669"/>
    <property type="project" value="UniProtKB-SubCell"/>
</dbReference>
<feature type="transmembrane region" description="Helical" evidence="10">
    <location>
        <begin position="532"/>
        <end position="550"/>
    </location>
</feature>
<dbReference type="PANTHER" id="PTHR13301">
    <property type="entry name" value="X-BOX TRANSCRIPTION FACTOR-RELATED"/>
    <property type="match status" value="1"/>
</dbReference>
<feature type="transmembrane region" description="Helical" evidence="10">
    <location>
        <begin position="620"/>
        <end position="643"/>
    </location>
</feature>
<accession>A0A9Q1K9L3</accession>
<feature type="transmembrane region" description="Helical" evidence="10">
    <location>
        <begin position="566"/>
        <end position="586"/>
    </location>
</feature>
<keyword evidence="3" id="KW-0808">Transferase</keyword>
<evidence type="ECO:0000256" key="8">
    <source>
        <dbReference type="PIRSR" id="PIRSR605150-2"/>
    </source>
</evidence>
<dbReference type="SUPFAM" id="SSF53448">
    <property type="entry name" value="Nucleotide-diphospho-sugar transferases"/>
    <property type="match status" value="1"/>
</dbReference>
<evidence type="ECO:0000256" key="10">
    <source>
        <dbReference type="SAM" id="Phobius"/>
    </source>
</evidence>
<evidence type="ECO:0000256" key="9">
    <source>
        <dbReference type="PIRSR" id="PIRSR605150-3"/>
    </source>
</evidence>
<evidence type="ECO:0000256" key="4">
    <source>
        <dbReference type="ARBA" id="ARBA00022692"/>
    </source>
</evidence>
<gene>
    <name evidence="11" type="ORF">Cgig2_007740</name>
</gene>
<dbReference type="GO" id="GO:0071555">
    <property type="term" value="P:cell wall organization"/>
    <property type="evidence" value="ECO:0007669"/>
    <property type="project" value="UniProtKB-KW"/>
</dbReference>
<sequence>MAHLHTCHVQAARAILNRLHMLLHFTAILTLLYYRFSLLPTSGLPWLMLTVAELILAFVWALTQAFRWRPVTRSVSGAAELTADDLPGVDVFICTADPVKEPVVEVMNTVISAMALDYPPEKLAVYLSDDGGAVVTKEAVREACEFGKIWLPFCAKYGVKTRCPEAFFEAFCDGERPVWNEEFKAEELIVKSKYEAFKKNVEKATEDERKCTVVNDRAPYVEIIHDNRGNDQNEVKMPLLVYVSRERRPSQPHRFKAGALNALLRVSSLLSNGPYLLVLDCDMYCNDPTSARQAMCFHLDPKIAPSLAFVQYPQIFYNTSKNDIYDGQARSAYKTKWQGMDGLRGPILTGTGYYLKRKALYGSPRKEDEYLAEPKKAFGTSDKFIASLSENSVQSVMLDREELLQEARNLATCTYEANTQWESTFTGYLLHCKGWISVYLYPKRPCFLGCTTIDMKDAMVQLMKWTSGLLGVGISKFSPLIYAMTRMSFLQSMCYGYFTFVALVGISFLIYGIVVPICLLKGIPVFPKVSDPWILAFAGVFASALLQHLYEVLSSNDSIKTWWNEVRIWIIKSVTASLFGMMDAIMKKIGVQKASFRLTNKAVDKEKLEKYEKGKFDFQGAAMFMVPLIILVVLNLIAFVGGLARVIMNKNYDQMFAQLFLSFFLLGLSYPILEGIVAKARQRRA</sequence>
<feature type="binding site" evidence="9">
    <location>
        <position position="280"/>
    </location>
    <ligand>
        <name>Mn(2+)</name>
        <dbReference type="ChEBI" id="CHEBI:29035"/>
    </ligand>
</feature>
<evidence type="ECO:0000256" key="6">
    <source>
        <dbReference type="ARBA" id="ARBA00023136"/>
    </source>
</evidence>
<keyword evidence="12" id="KW-1185">Reference proteome</keyword>
<keyword evidence="4 10" id="KW-0812">Transmembrane</keyword>
<dbReference type="EMBL" id="JAKOGI010000238">
    <property type="protein sequence ID" value="KAJ8438895.1"/>
    <property type="molecule type" value="Genomic_DNA"/>
</dbReference>
<feature type="transmembrane region" description="Helical" evidence="10">
    <location>
        <begin position="21"/>
        <end position="38"/>
    </location>
</feature>
<evidence type="ECO:0000256" key="5">
    <source>
        <dbReference type="ARBA" id="ARBA00022989"/>
    </source>
</evidence>
<evidence type="ECO:0000256" key="1">
    <source>
        <dbReference type="ARBA" id="ARBA00004127"/>
    </source>
</evidence>
<keyword evidence="6 10" id="KW-0472">Membrane</keyword>
<feature type="transmembrane region" description="Helical" evidence="10">
    <location>
        <begin position="655"/>
        <end position="673"/>
    </location>
</feature>
<dbReference type="Proteomes" id="UP001153076">
    <property type="component" value="Unassembled WGS sequence"/>
</dbReference>
<evidence type="ECO:0000256" key="2">
    <source>
        <dbReference type="ARBA" id="ARBA00022676"/>
    </source>
</evidence>
<dbReference type="GO" id="GO:0016020">
    <property type="term" value="C:membrane"/>
    <property type="evidence" value="ECO:0007669"/>
    <property type="project" value="InterPro"/>
</dbReference>
<evidence type="ECO:0000313" key="12">
    <source>
        <dbReference type="Proteomes" id="UP001153076"/>
    </source>
</evidence>
<keyword evidence="2" id="KW-0328">Glycosyltransferase</keyword>
<dbReference type="OrthoDB" id="72851at2759"/>
<feature type="binding site" evidence="8">
    <location>
        <position position="130"/>
    </location>
    <ligand>
        <name>UDP-alpha-D-glucose</name>
        <dbReference type="ChEBI" id="CHEBI:58885"/>
    </ligand>
</feature>